<accession>A0A6M8SMC6</accession>
<evidence type="ECO:0000313" key="3">
    <source>
        <dbReference type="Proteomes" id="UP000504844"/>
    </source>
</evidence>
<gene>
    <name evidence="2" type="ORF">HQN60_00190</name>
</gene>
<keyword evidence="1" id="KW-0732">Signal</keyword>
<reference evidence="2 3" key="1">
    <citation type="submission" date="2020-05" db="EMBL/GenBank/DDBJ databases">
        <title>Complete genome sequence of Deefgea sp. D17.</title>
        <authorList>
            <person name="Bae J.-W."/>
            <person name="Han J.E."/>
        </authorList>
    </citation>
    <scope>NUCLEOTIDE SEQUENCE [LARGE SCALE GENOMIC DNA]</scope>
    <source>
        <strain evidence="2 3">D17</strain>
    </source>
</reference>
<name>A0A6M8SMC6_9NEIS</name>
<organism evidence="2 3">
    <name type="scientific">Deefgea piscis</name>
    <dbReference type="NCBI Taxonomy" id="2739061"/>
    <lineage>
        <taxon>Bacteria</taxon>
        <taxon>Pseudomonadati</taxon>
        <taxon>Pseudomonadota</taxon>
        <taxon>Betaproteobacteria</taxon>
        <taxon>Neisseriales</taxon>
        <taxon>Chitinibacteraceae</taxon>
        <taxon>Deefgea</taxon>
    </lineage>
</organism>
<proteinExistence type="predicted"/>
<feature type="chain" id="PRO_5026698111" evidence="1">
    <location>
        <begin position="22"/>
        <end position="174"/>
    </location>
</feature>
<dbReference type="AlphaFoldDB" id="A0A6M8SMC6"/>
<dbReference type="EMBL" id="CP054143">
    <property type="protein sequence ID" value="QKJ65284.1"/>
    <property type="molecule type" value="Genomic_DNA"/>
</dbReference>
<protein>
    <submittedName>
        <fullName evidence="2">Uncharacterized protein</fullName>
    </submittedName>
</protein>
<evidence type="ECO:0000313" key="2">
    <source>
        <dbReference type="EMBL" id="QKJ65284.1"/>
    </source>
</evidence>
<sequence>MQKTLLALALMLPLSCFAAKASDASKPEVASPFTAERNKAAGNLSTSLVVMQKMAKNCKIEQTEGLINSATKGYIERNKAYLGMHYGYVTAFLDYVKETAGADEAKKISGELLKANNDQSNKIIEDMTKKDGPTKACQRYFTYLAAGEMDIKKGSPDFKTLNDMLNFANSQKVK</sequence>
<feature type="signal peptide" evidence="1">
    <location>
        <begin position="1"/>
        <end position="21"/>
    </location>
</feature>
<dbReference type="RefSeq" id="WP_173531794.1">
    <property type="nucleotide sequence ID" value="NZ_CP054143.1"/>
</dbReference>
<dbReference type="Proteomes" id="UP000504844">
    <property type="component" value="Chromosome"/>
</dbReference>
<keyword evidence="3" id="KW-1185">Reference proteome</keyword>
<dbReference type="KEGG" id="dee:HQN60_00190"/>
<evidence type="ECO:0000256" key="1">
    <source>
        <dbReference type="SAM" id="SignalP"/>
    </source>
</evidence>